<evidence type="ECO:0000313" key="2">
    <source>
        <dbReference type="EMBL" id="KAG8231297.1"/>
    </source>
</evidence>
<reference evidence="2" key="2">
    <citation type="submission" date="2017-10" db="EMBL/GenBank/DDBJ databases">
        <title>Ladona fulva Genome sequencing and assembly.</title>
        <authorList>
            <person name="Murali S."/>
            <person name="Richards S."/>
            <person name="Bandaranaike D."/>
            <person name="Bellair M."/>
            <person name="Blankenburg K."/>
            <person name="Chao H."/>
            <person name="Dinh H."/>
            <person name="Doddapaneni H."/>
            <person name="Dugan-Rocha S."/>
            <person name="Elkadiri S."/>
            <person name="Gnanaolivu R."/>
            <person name="Hernandez B."/>
            <person name="Skinner E."/>
            <person name="Javaid M."/>
            <person name="Lee S."/>
            <person name="Li M."/>
            <person name="Ming W."/>
            <person name="Munidasa M."/>
            <person name="Muniz J."/>
            <person name="Nguyen L."/>
            <person name="Hughes D."/>
            <person name="Osuji N."/>
            <person name="Pu L.-L."/>
            <person name="Puazo M."/>
            <person name="Qu C."/>
            <person name="Quiroz J."/>
            <person name="Raj R."/>
            <person name="Weissenberger G."/>
            <person name="Xin Y."/>
            <person name="Zou X."/>
            <person name="Han Y."/>
            <person name="Worley K."/>
            <person name="Muzny D."/>
            <person name="Gibbs R."/>
        </authorList>
    </citation>
    <scope>NUCLEOTIDE SEQUENCE</scope>
    <source>
        <strain evidence="2">Sampled in the wild</strain>
    </source>
</reference>
<proteinExistence type="predicted"/>
<evidence type="ECO:0000256" key="1">
    <source>
        <dbReference type="SAM" id="MobiDB-lite"/>
    </source>
</evidence>
<feature type="region of interest" description="Disordered" evidence="1">
    <location>
        <begin position="1"/>
        <end position="39"/>
    </location>
</feature>
<accession>A0A8K0KBF4</accession>
<comment type="caution">
    <text evidence="2">The sequence shown here is derived from an EMBL/GenBank/DDBJ whole genome shotgun (WGS) entry which is preliminary data.</text>
</comment>
<sequence>MRNGPLGTGPPPLSEPTRFIPPGPSLSSSATGRNKKRRMLKSMPKTNRTIEARINEHKRCLRLNHPEKSAVAEHSLSHDHTILFKETKKSCHSNSFWDKLTNEAIKIELEKNNFNRDVGYIISQSWKPVFQLMENKRTRSESTNHKTAHQDSTDAQESHESSLEDLIIGKDISRRCNADHLQINKLYPIPPPLVPMGHAILLITRIQVLLFGRAWACPQNTNGETSGTPESISTDLSDLMLGKLLRIVRQIQRDQAELKAALQSSLAELKESLERNKTSISALTTHVEELRTHNVFLSKRAILRQLLCFGLCSDGGTACVGKWWNPQAVPQRPVLLHFDGLHSLCGRRAPQGSSICCYRPDAGLGNSAIGEKGMQHSVYPPILSFTYVVWCFHVSPASSHKPKLTISSTALWRYWMARSLLMEEANMAKSSV</sequence>
<keyword evidence="3" id="KW-1185">Reference proteome</keyword>
<name>A0A8K0KBF4_LADFU</name>
<dbReference type="Proteomes" id="UP000792457">
    <property type="component" value="Unassembled WGS sequence"/>
</dbReference>
<protein>
    <submittedName>
        <fullName evidence="2">Uncharacterized protein</fullName>
    </submittedName>
</protein>
<organism evidence="2 3">
    <name type="scientific">Ladona fulva</name>
    <name type="common">Scarce chaser dragonfly</name>
    <name type="synonym">Libellula fulva</name>
    <dbReference type="NCBI Taxonomy" id="123851"/>
    <lineage>
        <taxon>Eukaryota</taxon>
        <taxon>Metazoa</taxon>
        <taxon>Ecdysozoa</taxon>
        <taxon>Arthropoda</taxon>
        <taxon>Hexapoda</taxon>
        <taxon>Insecta</taxon>
        <taxon>Pterygota</taxon>
        <taxon>Palaeoptera</taxon>
        <taxon>Odonata</taxon>
        <taxon>Epiprocta</taxon>
        <taxon>Anisoptera</taxon>
        <taxon>Libelluloidea</taxon>
        <taxon>Libellulidae</taxon>
        <taxon>Ladona</taxon>
    </lineage>
</organism>
<feature type="region of interest" description="Disordered" evidence="1">
    <location>
        <begin position="136"/>
        <end position="161"/>
    </location>
</feature>
<dbReference type="OrthoDB" id="8963429at2759"/>
<feature type="compositionally biased region" description="Pro residues" evidence="1">
    <location>
        <begin position="8"/>
        <end position="24"/>
    </location>
</feature>
<dbReference type="EMBL" id="KZ308547">
    <property type="protein sequence ID" value="KAG8231297.1"/>
    <property type="molecule type" value="Genomic_DNA"/>
</dbReference>
<reference evidence="2" key="1">
    <citation type="submission" date="2013-04" db="EMBL/GenBank/DDBJ databases">
        <authorList>
            <person name="Qu J."/>
            <person name="Murali S.C."/>
            <person name="Bandaranaike D."/>
            <person name="Bellair M."/>
            <person name="Blankenburg K."/>
            <person name="Chao H."/>
            <person name="Dinh H."/>
            <person name="Doddapaneni H."/>
            <person name="Downs B."/>
            <person name="Dugan-Rocha S."/>
            <person name="Elkadiri S."/>
            <person name="Gnanaolivu R.D."/>
            <person name="Hernandez B."/>
            <person name="Javaid M."/>
            <person name="Jayaseelan J.C."/>
            <person name="Lee S."/>
            <person name="Li M."/>
            <person name="Ming W."/>
            <person name="Munidasa M."/>
            <person name="Muniz J."/>
            <person name="Nguyen L."/>
            <person name="Ongeri F."/>
            <person name="Osuji N."/>
            <person name="Pu L.-L."/>
            <person name="Puazo M."/>
            <person name="Qu C."/>
            <person name="Quiroz J."/>
            <person name="Raj R."/>
            <person name="Weissenberger G."/>
            <person name="Xin Y."/>
            <person name="Zou X."/>
            <person name="Han Y."/>
            <person name="Richards S."/>
            <person name="Worley K."/>
            <person name="Muzny D."/>
            <person name="Gibbs R."/>
        </authorList>
    </citation>
    <scope>NUCLEOTIDE SEQUENCE</scope>
    <source>
        <strain evidence="2">Sampled in the wild</strain>
    </source>
</reference>
<gene>
    <name evidence="2" type="ORF">J437_LFUL006953</name>
</gene>
<evidence type="ECO:0000313" key="3">
    <source>
        <dbReference type="Proteomes" id="UP000792457"/>
    </source>
</evidence>
<dbReference type="AlphaFoldDB" id="A0A8K0KBF4"/>